<dbReference type="KEGG" id="afx:JZ786_22350"/>
<dbReference type="InterPro" id="IPR036005">
    <property type="entry name" value="Creatinase/aminopeptidase-like"/>
</dbReference>
<dbReference type="PANTHER" id="PTHR46112:SF2">
    <property type="entry name" value="XAA-PRO AMINOPEPTIDASE P-RELATED"/>
    <property type="match status" value="1"/>
</dbReference>
<dbReference type="Proteomes" id="UP000663505">
    <property type="component" value="Chromosome"/>
</dbReference>
<dbReference type="Gene3D" id="3.90.230.10">
    <property type="entry name" value="Creatinase/methionine aminopeptidase superfamily"/>
    <property type="match status" value="1"/>
</dbReference>
<protein>
    <submittedName>
        <fullName evidence="2">M24 family metallopeptidase</fullName>
    </submittedName>
</protein>
<dbReference type="SUPFAM" id="SSF53092">
    <property type="entry name" value="Creatinase/prolidase N-terminal domain"/>
    <property type="match status" value="1"/>
</dbReference>
<dbReference type="InterPro" id="IPR000994">
    <property type="entry name" value="Pept_M24"/>
</dbReference>
<dbReference type="Pfam" id="PF00557">
    <property type="entry name" value="Peptidase_M24"/>
    <property type="match status" value="1"/>
</dbReference>
<dbReference type="Gene3D" id="3.40.350.10">
    <property type="entry name" value="Creatinase/prolidase N-terminal domain"/>
    <property type="match status" value="1"/>
</dbReference>
<name>A0A9X7Z768_9BACL</name>
<evidence type="ECO:0000313" key="2">
    <source>
        <dbReference type="EMBL" id="QSO47116.1"/>
    </source>
</evidence>
<accession>A0A9X7Z768</accession>
<dbReference type="InterPro" id="IPR050659">
    <property type="entry name" value="Peptidase_M24B"/>
</dbReference>
<evidence type="ECO:0000313" key="3">
    <source>
        <dbReference type="Proteomes" id="UP000663505"/>
    </source>
</evidence>
<feature type="domain" description="Peptidase M24" evidence="1">
    <location>
        <begin position="173"/>
        <end position="368"/>
    </location>
</feature>
<dbReference type="PANTHER" id="PTHR46112">
    <property type="entry name" value="AMINOPEPTIDASE"/>
    <property type="match status" value="1"/>
</dbReference>
<dbReference type="SUPFAM" id="SSF55920">
    <property type="entry name" value="Creatinase/aminopeptidase"/>
    <property type="match status" value="1"/>
</dbReference>
<sequence length="418" mass="46600">MEKSLGQGVPTVSEHFGQGVPTASVHFGEEVLTASVRSNEKVRCHRERLDKVRELLRQRQLNGVLLTQEPNVAWLFSGRYHINVVGETACAAIYVSMTRVEALVNNIEAKRIELEEGLLVDETHVHSWYDDAARQGQIQSWLNQPGVVGDTFLSGEMRELRMTLEADRVLAARKIGRLLAESLEETCLQAVRGESELSVAARLSKACLTRGIEPIVNLVGNEERAQQFRHLLPTEQRIHQYAIVSVGGRRAGMVFSATRMFHFGPVPSELLRRYQSVLRVEAAFLAASRPSRVGQTLGSVFTRGVQQYAREGYPDEWQFHHQGGVAGYQSREIRAVAESEWKLQPNILLAWNPSIRGVKAEETALVTDGNVEILTRTDDFPLTTVTVDGVNGGVDVDEIDGVNHVHDVRMELPDILVL</sequence>
<reference evidence="2 3" key="1">
    <citation type="submission" date="2021-02" db="EMBL/GenBank/DDBJ databases">
        <title>Alicyclobacillus curvatus sp. nov. and Alicyclobacillus mengziensis sp. nov., two acidophilic bacteria isolated from acid mine drainage.</title>
        <authorList>
            <person name="Huang Y."/>
        </authorList>
    </citation>
    <scope>NUCLEOTIDE SEQUENCE [LARGE SCALE GENOMIC DNA]</scope>
    <source>
        <strain evidence="2 3">S30H14</strain>
    </source>
</reference>
<organism evidence="2 3">
    <name type="scientific">Alicyclobacillus mengziensis</name>
    <dbReference type="NCBI Taxonomy" id="2931921"/>
    <lineage>
        <taxon>Bacteria</taxon>
        <taxon>Bacillati</taxon>
        <taxon>Bacillota</taxon>
        <taxon>Bacilli</taxon>
        <taxon>Bacillales</taxon>
        <taxon>Alicyclobacillaceae</taxon>
        <taxon>Alicyclobacillus</taxon>
    </lineage>
</organism>
<dbReference type="RefSeq" id="WP_206656477.1">
    <property type="nucleotide sequence ID" value="NZ_CP071182.1"/>
</dbReference>
<dbReference type="EMBL" id="CP071182">
    <property type="protein sequence ID" value="QSO47116.1"/>
    <property type="molecule type" value="Genomic_DNA"/>
</dbReference>
<evidence type="ECO:0000259" key="1">
    <source>
        <dbReference type="Pfam" id="PF00557"/>
    </source>
</evidence>
<keyword evidence="3" id="KW-1185">Reference proteome</keyword>
<gene>
    <name evidence="2" type="ORF">JZ786_22350</name>
</gene>
<dbReference type="AlphaFoldDB" id="A0A9X7Z768"/>
<dbReference type="InterPro" id="IPR029149">
    <property type="entry name" value="Creatin/AminoP/Spt16_N"/>
</dbReference>
<proteinExistence type="predicted"/>